<evidence type="ECO:0000256" key="1">
    <source>
        <dbReference type="PROSITE-ProRule" id="PRU00409"/>
    </source>
</evidence>
<keyword evidence="1" id="KW-0067">ATP-binding</keyword>
<dbReference type="GO" id="GO:0005524">
    <property type="term" value="F:ATP binding"/>
    <property type="evidence" value="ECO:0007669"/>
    <property type="project" value="UniProtKB-UniRule"/>
</dbReference>
<dbReference type="PROSITE" id="PS50975">
    <property type="entry name" value="ATP_GRASP"/>
    <property type="match status" value="1"/>
</dbReference>
<keyword evidence="3" id="KW-0378">Hydrolase</keyword>
<dbReference type="Proteomes" id="UP000229757">
    <property type="component" value="Chromosome"/>
</dbReference>
<dbReference type="KEGG" id="rfo:REIFOR_00253"/>
<dbReference type="EMBL" id="CP011797">
    <property type="protein sequence ID" value="ATX75430.1"/>
    <property type="molecule type" value="Genomic_DNA"/>
</dbReference>
<dbReference type="AlphaFoldDB" id="A0A2K8KKB9"/>
<organism evidence="3 4">
    <name type="scientific">Reinekea forsetii</name>
    <dbReference type="NCBI Taxonomy" id="1336806"/>
    <lineage>
        <taxon>Bacteria</taxon>
        <taxon>Pseudomonadati</taxon>
        <taxon>Pseudomonadota</taxon>
        <taxon>Gammaproteobacteria</taxon>
        <taxon>Oceanospirillales</taxon>
        <taxon>Saccharospirillaceae</taxon>
        <taxon>Reinekea</taxon>
    </lineage>
</organism>
<dbReference type="RefSeq" id="WP_158524258.1">
    <property type="nucleotide sequence ID" value="NZ_CP011797.1"/>
</dbReference>
<name>A0A2K8KKB9_9GAMM</name>
<dbReference type="Pfam" id="PF15632">
    <property type="entry name" value="ATPgrasp_Ter"/>
    <property type="match status" value="1"/>
</dbReference>
<evidence type="ECO:0000313" key="3">
    <source>
        <dbReference type="EMBL" id="ATX75430.1"/>
    </source>
</evidence>
<dbReference type="OrthoDB" id="5372487at2"/>
<evidence type="ECO:0000313" key="4">
    <source>
        <dbReference type="Proteomes" id="UP000229757"/>
    </source>
</evidence>
<dbReference type="SUPFAM" id="SSF56059">
    <property type="entry name" value="Glutathione synthetase ATP-binding domain-like"/>
    <property type="match status" value="1"/>
</dbReference>
<gene>
    <name evidence="3" type="ORF">REIFOR_00253</name>
</gene>
<keyword evidence="1" id="KW-0547">Nucleotide-binding</keyword>
<sequence>MDSNQRTILVMDADQRSALAVTRALGSHYRSARLVTADVSATALAGRSKYASHYLRYPSPVDQPEAFVCWVKANCLNGQFDLVIPTTEVTSQLLLINAERLPDLPMAFAPYSRVMQLADKSRLVRSAQVLGIPVPLSRFYTRLAELDPTTLVYPVVLKPSLSKIFLGDRWLSTHVRVLHSAQDFNRVCQSDRYLAEHPFMLQEFIPGQGAGLFCLYHQGQAIQFFAHQRLREKPPEGGVSVLSQAAKVDQRLQAHASALLSAANWHGVAMVEFRIAEDGTPYLMEVNTRFWGSLQLAIDAGVNFPVQLVSGFFGEPIVANNHYNEQQRLRWLMGDLDSLYIFLKRPYSFRAKLKRLVDFAAPRFRNQRHEVNRLGDLKPFWHELQHYFKP</sequence>
<protein>
    <submittedName>
        <fullName evidence="3">ATP-grasp enzyme-like protein / hydrolase, exosortase system type 1 associated</fullName>
    </submittedName>
</protein>
<feature type="domain" description="ATP-grasp" evidence="2">
    <location>
        <begin position="124"/>
        <end position="313"/>
    </location>
</feature>
<accession>A0A2K8KKB9</accession>
<dbReference type="Gene3D" id="3.30.470.20">
    <property type="entry name" value="ATP-grasp fold, B domain"/>
    <property type="match status" value="1"/>
</dbReference>
<reference evidence="3 4" key="1">
    <citation type="journal article" date="2017" name="Environ. Microbiol.">
        <title>Genomic and physiological analyses of 'Reinekea forsetii' reveal a versatile opportunistic lifestyle during spring algae blooms.</title>
        <authorList>
            <person name="Avci B."/>
            <person name="Hahnke R.L."/>
            <person name="Chafee M."/>
            <person name="Fischer T."/>
            <person name="Gruber-Vodicka H."/>
            <person name="Tegetmeyer H.E."/>
            <person name="Harder J."/>
            <person name="Fuchs B.M."/>
            <person name="Amann R.I."/>
            <person name="Teeling H."/>
        </authorList>
    </citation>
    <scope>NUCLEOTIDE SEQUENCE [LARGE SCALE GENOMIC DNA]</scope>
    <source>
        <strain evidence="3 4">Hel1_31_D35</strain>
    </source>
</reference>
<keyword evidence="4" id="KW-1185">Reference proteome</keyword>
<proteinExistence type="predicted"/>
<dbReference type="InterPro" id="IPR011761">
    <property type="entry name" value="ATP-grasp"/>
</dbReference>
<evidence type="ECO:0000259" key="2">
    <source>
        <dbReference type="PROSITE" id="PS50975"/>
    </source>
</evidence>
<dbReference type="GO" id="GO:0046872">
    <property type="term" value="F:metal ion binding"/>
    <property type="evidence" value="ECO:0007669"/>
    <property type="project" value="InterPro"/>
</dbReference>
<dbReference type="GO" id="GO:0016787">
    <property type="term" value="F:hydrolase activity"/>
    <property type="evidence" value="ECO:0007669"/>
    <property type="project" value="UniProtKB-KW"/>
</dbReference>